<dbReference type="PRINTS" id="PR02008">
    <property type="entry name" value="RCMTFAMILY"/>
</dbReference>
<keyword evidence="6 10" id="KW-0949">S-adenosyl-L-methionine</keyword>
<accession>A0A3N4LIX6</accession>
<comment type="subcellular location">
    <subcellularLocation>
        <location evidence="1">Nucleus</location>
    </subcellularLocation>
</comment>
<evidence type="ECO:0000256" key="3">
    <source>
        <dbReference type="ARBA" id="ARBA00022555"/>
    </source>
</evidence>
<evidence type="ECO:0000313" key="13">
    <source>
        <dbReference type="EMBL" id="RPB20601.1"/>
    </source>
</evidence>
<feature type="binding site" evidence="10">
    <location>
        <position position="236"/>
    </location>
    <ligand>
        <name>S-adenosyl-L-methionine</name>
        <dbReference type="ChEBI" id="CHEBI:59789"/>
    </ligand>
</feature>
<protein>
    <submittedName>
        <fullName evidence="13">S-adenosyl-L-methionine-dependent methyltransferase</fullName>
    </submittedName>
</protein>
<keyword evidence="14" id="KW-1185">Reference proteome</keyword>
<name>A0A3N4LIX6_9PEZI</name>
<evidence type="ECO:0000256" key="11">
    <source>
        <dbReference type="SAM" id="MobiDB-lite"/>
    </source>
</evidence>
<evidence type="ECO:0000256" key="10">
    <source>
        <dbReference type="PROSITE-ProRule" id="PRU01023"/>
    </source>
</evidence>
<keyword evidence="5 10" id="KW-0808">Transferase</keyword>
<reference evidence="13 14" key="1">
    <citation type="journal article" date="2018" name="Nat. Ecol. Evol.">
        <title>Pezizomycetes genomes reveal the molecular basis of ectomycorrhizal truffle lifestyle.</title>
        <authorList>
            <person name="Murat C."/>
            <person name="Payen T."/>
            <person name="Noel B."/>
            <person name="Kuo A."/>
            <person name="Morin E."/>
            <person name="Chen J."/>
            <person name="Kohler A."/>
            <person name="Krizsan K."/>
            <person name="Balestrini R."/>
            <person name="Da Silva C."/>
            <person name="Montanini B."/>
            <person name="Hainaut M."/>
            <person name="Levati E."/>
            <person name="Barry K.W."/>
            <person name="Belfiori B."/>
            <person name="Cichocki N."/>
            <person name="Clum A."/>
            <person name="Dockter R.B."/>
            <person name="Fauchery L."/>
            <person name="Guy J."/>
            <person name="Iotti M."/>
            <person name="Le Tacon F."/>
            <person name="Lindquist E.A."/>
            <person name="Lipzen A."/>
            <person name="Malagnac F."/>
            <person name="Mello A."/>
            <person name="Molinier V."/>
            <person name="Miyauchi S."/>
            <person name="Poulain J."/>
            <person name="Riccioni C."/>
            <person name="Rubini A."/>
            <person name="Sitrit Y."/>
            <person name="Splivallo R."/>
            <person name="Traeger S."/>
            <person name="Wang M."/>
            <person name="Zifcakova L."/>
            <person name="Wipf D."/>
            <person name="Zambonelli A."/>
            <person name="Paolocci F."/>
            <person name="Nowrousian M."/>
            <person name="Ottonello S."/>
            <person name="Baldrian P."/>
            <person name="Spatafora J.W."/>
            <person name="Henrissat B."/>
            <person name="Nagy L.G."/>
            <person name="Aury J.M."/>
            <person name="Wincker P."/>
            <person name="Grigoriev I.V."/>
            <person name="Bonfante P."/>
            <person name="Martin F.M."/>
        </authorList>
    </citation>
    <scope>NUCLEOTIDE SEQUENCE [LARGE SCALE GENOMIC DNA]</scope>
    <source>
        <strain evidence="13 14">ATCC MYA-4762</strain>
    </source>
</reference>
<dbReference type="STRING" id="1051890.A0A3N4LIX6"/>
<evidence type="ECO:0000256" key="4">
    <source>
        <dbReference type="ARBA" id="ARBA00022603"/>
    </source>
</evidence>
<dbReference type="Gene3D" id="3.40.50.150">
    <property type="entry name" value="Vaccinia Virus protein VP39"/>
    <property type="match status" value="1"/>
</dbReference>
<gene>
    <name evidence="13" type="ORF">L211DRAFT_791921</name>
</gene>
<dbReference type="GO" id="GO:0005737">
    <property type="term" value="C:cytoplasm"/>
    <property type="evidence" value="ECO:0007669"/>
    <property type="project" value="TreeGrafter"/>
</dbReference>
<dbReference type="PRINTS" id="PR02011">
    <property type="entry name" value="RCMTNCL1"/>
</dbReference>
<dbReference type="PANTHER" id="PTHR22808:SF1">
    <property type="entry name" value="RNA CYTOSINE-C(5)-METHYLTRANSFERASE NSUN2-RELATED"/>
    <property type="match status" value="1"/>
</dbReference>
<dbReference type="PANTHER" id="PTHR22808">
    <property type="entry name" value="NCL1 YEAST -RELATED NOL1/NOP2/FMU SUN DOMAIN-CONTAINING"/>
    <property type="match status" value="1"/>
</dbReference>
<keyword evidence="9" id="KW-0539">Nucleus</keyword>
<proteinExistence type="inferred from homology"/>
<dbReference type="Pfam" id="PF25376">
    <property type="entry name" value="Pre-PUA_NSUN2"/>
    <property type="match status" value="1"/>
</dbReference>
<dbReference type="GO" id="GO:0030488">
    <property type="term" value="P:tRNA methylation"/>
    <property type="evidence" value="ECO:0007669"/>
    <property type="project" value="TreeGrafter"/>
</dbReference>
<keyword evidence="4 10" id="KW-0489">Methyltransferase</keyword>
<dbReference type="SUPFAM" id="SSF53335">
    <property type="entry name" value="S-adenosyl-L-methionine-dependent methyltransferases"/>
    <property type="match status" value="1"/>
</dbReference>
<sequence>RDDYQSVDFNNELYEKFYKESGLIPESEWETFWETLKRTLPTTFRFTGSHALSVVATLQDTYVPHLRDLFFEGQPVDPPASIPWYPDNLAWGTTVGKSVIRRCPPFKKFQNFLVSETTVGNISRQEAVSMVPPLFMDIKPYHTVLDMCAAPGSKTAQLIEMLHMGEEAAVAEAVKNDRDGKEAAETAEGEEGVPAYDRGRPTGLVIANDADYRRSHMLIHQTKRLNSPNLIVTNNDATAFPSLIKASEKLATGKVRNTYLKFDRVLADVPCSGDGTSRKNYNVWREWAPYSGLNLHLIQVRILVRGLQMLKVGGRLVYSTCSMNPIENEAVLASAITRCGGNAKARLLDVSDHLPNLKRRPGLKGGWRIMDKQGRWWNSYEEATAGPSSGEGWQDREARMVKGMWYHPPDNENERIPTERAMRIYPHLQDTGGFFVAVLEKLGEISPTEEEGPKKKSLQLEQAQKAQALKKEEDGAKAEEIIAAAEPKPEETVVKKEEESTETPILAFQGAKLERPASPGKRHLDDTDSPAPGAGASKRPKIEEAANPGKHTIPQVAGPRQGRKANGQPAEEPFKYLPHTHPVLQEIFKFYHISPHFPQGQFMVRNAEAVPTRAIYYTSPIAKKILEENDGNKTGIKFVHCGVKMFVKQDVQSPEVCAWRIQNEGLSIIEGWIGKERVVVARKRETVRALLKELFPRWDIDENGDEDEGSVGCREIREQVRRMGMGCCVLRVEPGEMEDNDRMVLPLWRSRHSINLMLPKEERK</sequence>
<dbReference type="Proteomes" id="UP000267821">
    <property type="component" value="Unassembled WGS sequence"/>
</dbReference>
<dbReference type="InterPro" id="IPR057286">
    <property type="entry name" value="PUA_NSUN2"/>
</dbReference>
<dbReference type="Pfam" id="PF25378">
    <property type="entry name" value="PUA_NSUN2"/>
    <property type="match status" value="1"/>
</dbReference>
<dbReference type="InterPro" id="IPR023270">
    <property type="entry name" value="RCMT_NCL1"/>
</dbReference>
<evidence type="ECO:0000256" key="5">
    <source>
        <dbReference type="ARBA" id="ARBA00022679"/>
    </source>
</evidence>
<organism evidence="13 14">
    <name type="scientific">Terfezia boudieri ATCC MYA-4762</name>
    <dbReference type="NCBI Taxonomy" id="1051890"/>
    <lineage>
        <taxon>Eukaryota</taxon>
        <taxon>Fungi</taxon>
        <taxon>Dikarya</taxon>
        <taxon>Ascomycota</taxon>
        <taxon>Pezizomycotina</taxon>
        <taxon>Pezizomycetes</taxon>
        <taxon>Pezizales</taxon>
        <taxon>Pezizaceae</taxon>
        <taxon>Terfezia</taxon>
    </lineage>
</organism>
<comment type="similarity">
    <text evidence="2 10">Belongs to the class I-like SAM-binding methyltransferase superfamily. RsmB/NOP family.</text>
</comment>
<keyword evidence="7" id="KW-0819">tRNA processing</keyword>
<dbReference type="GO" id="GO:0000049">
    <property type="term" value="F:tRNA binding"/>
    <property type="evidence" value="ECO:0007669"/>
    <property type="project" value="UniProtKB-KW"/>
</dbReference>
<dbReference type="InterPro" id="IPR049560">
    <property type="entry name" value="MeTrfase_RsmB-F_NOP2_cat"/>
</dbReference>
<feature type="domain" description="SAM-dependent MTase RsmB/NOP-type" evidence="12">
    <location>
        <begin position="32"/>
        <end position="442"/>
    </location>
</feature>
<feature type="active site" description="Nucleophile" evidence="10">
    <location>
        <position position="321"/>
    </location>
</feature>
<dbReference type="PROSITE" id="PS01153">
    <property type="entry name" value="NOL1_NOP2_SUN"/>
    <property type="match status" value="1"/>
</dbReference>
<dbReference type="InterPro" id="IPR057285">
    <property type="entry name" value="Pre-PUA_NSUN2"/>
</dbReference>
<feature type="binding site" evidence="10">
    <location>
        <position position="268"/>
    </location>
    <ligand>
        <name>S-adenosyl-L-methionine</name>
        <dbReference type="ChEBI" id="CHEBI:59789"/>
    </ligand>
</feature>
<evidence type="ECO:0000256" key="1">
    <source>
        <dbReference type="ARBA" id="ARBA00004123"/>
    </source>
</evidence>
<evidence type="ECO:0000256" key="8">
    <source>
        <dbReference type="ARBA" id="ARBA00022884"/>
    </source>
</evidence>
<evidence type="ECO:0000256" key="2">
    <source>
        <dbReference type="ARBA" id="ARBA00007494"/>
    </source>
</evidence>
<feature type="region of interest" description="Disordered" evidence="11">
    <location>
        <begin position="176"/>
        <end position="195"/>
    </location>
</feature>
<feature type="compositionally biased region" description="Basic and acidic residues" evidence="11">
    <location>
        <begin position="487"/>
        <end position="498"/>
    </location>
</feature>
<dbReference type="Pfam" id="PF01189">
    <property type="entry name" value="Methyltr_RsmB-F"/>
    <property type="match status" value="1"/>
</dbReference>
<keyword evidence="8 10" id="KW-0694">RNA-binding</keyword>
<evidence type="ECO:0000256" key="7">
    <source>
        <dbReference type="ARBA" id="ARBA00022694"/>
    </source>
</evidence>
<dbReference type="FunCoup" id="A0A3N4LIX6">
    <property type="interactions" value="1300"/>
</dbReference>
<feature type="region of interest" description="Disordered" evidence="11">
    <location>
        <begin position="481"/>
        <end position="571"/>
    </location>
</feature>
<dbReference type="InterPro" id="IPR001678">
    <property type="entry name" value="MeTrfase_RsmB-F_NOP2_dom"/>
</dbReference>
<evidence type="ECO:0000256" key="9">
    <source>
        <dbReference type="ARBA" id="ARBA00023242"/>
    </source>
</evidence>
<dbReference type="InterPro" id="IPR023267">
    <property type="entry name" value="RCMT"/>
</dbReference>
<dbReference type="GO" id="GO:0005634">
    <property type="term" value="C:nucleus"/>
    <property type="evidence" value="ECO:0007669"/>
    <property type="project" value="UniProtKB-SubCell"/>
</dbReference>
<dbReference type="PROSITE" id="PS51686">
    <property type="entry name" value="SAM_MT_RSMB_NOP"/>
    <property type="match status" value="1"/>
</dbReference>
<evidence type="ECO:0000313" key="14">
    <source>
        <dbReference type="Proteomes" id="UP000267821"/>
    </source>
</evidence>
<keyword evidence="3" id="KW-0820">tRNA-binding</keyword>
<dbReference type="GO" id="GO:0016428">
    <property type="term" value="F:tRNA (cytidine-5-)-methyltransferase activity"/>
    <property type="evidence" value="ECO:0007669"/>
    <property type="project" value="InterPro"/>
</dbReference>
<dbReference type="AlphaFoldDB" id="A0A3N4LIX6"/>
<dbReference type="OrthoDB" id="6093671at2759"/>
<evidence type="ECO:0000256" key="6">
    <source>
        <dbReference type="ARBA" id="ARBA00022691"/>
    </source>
</evidence>
<feature type="binding site" evidence="10">
    <location>
        <position position="209"/>
    </location>
    <ligand>
        <name>S-adenosyl-L-methionine</name>
        <dbReference type="ChEBI" id="CHEBI:59789"/>
    </ligand>
</feature>
<dbReference type="InParanoid" id="A0A3N4LIX6"/>
<evidence type="ECO:0000259" key="12">
    <source>
        <dbReference type="PROSITE" id="PS51686"/>
    </source>
</evidence>
<dbReference type="InterPro" id="IPR029063">
    <property type="entry name" value="SAM-dependent_MTases_sf"/>
</dbReference>
<feature type="binding site" evidence="10">
    <location>
        <begin position="148"/>
        <end position="154"/>
    </location>
    <ligand>
        <name>S-adenosyl-L-methionine</name>
        <dbReference type="ChEBI" id="CHEBI:59789"/>
    </ligand>
</feature>
<dbReference type="EMBL" id="ML121569">
    <property type="protein sequence ID" value="RPB20601.1"/>
    <property type="molecule type" value="Genomic_DNA"/>
</dbReference>
<feature type="non-terminal residue" evidence="13">
    <location>
        <position position="1"/>
    </location>
</feature>
<dbReference type="InterPro" id="IPR018314">
    <property type="entry name" value="RsmB/NOL1/NOP2-like_CS"/>
</dbReference>